<dbReference type="EMBL" id="PYYB01000003">
    <property type="protein sequence ID" value="PTL55516.1"/>
    <property type="molecule type" value="Genomic_DNA"/>
</dbReference>
<evidence type="ECO:0000313" key="3">
    <source>
        <dbReference type="Proteomes" id="UP000240739"/>
    </source>
</evidence>
<feature type="region of interest" description="Disordered" evidence="1">
    <location>
        <begin position="68"/>
        <end position="88"/>
    </location>
</feature>
<proteinExistence type="predicted"/>
<name>A0A2T4UDD5_9ACTN</name>
<evidence type="ECO:0000256" key="1">
    <source>
        <dbReference type="SAM" id="MobiDB-lite"/>
    </source>
</evidence>
<sequence>MGFAAMTCARCGAAGTAKIEGAPSCLSCAGLWISLRVIDPDAALPAFLRASADDLDAWGARIAAGAQERREREAAERKRKAEAAEDARVARKAAQRERLAERARVLARYVVEAGGTTPAEAGEALRMTPRTLSRFQRAAIDEKWIVRAAGKPVRLLPGPVAP</sequence>
<keyword evidence="3" id="KW-1185">Reference proteome</keyword>
<accession>A0A2T4UDD5</accession>
<reference evidence="2 3" key="1">
    <citation type="submission" date="2018-03" db="EMBL/GenBank/DDBJ databases">
        <title>Aquarubrobacter algicola gen. nov., sp. nov., a novel actinobacterium isolated from shallow eutrophic lake during the end of cyanobacterial harmful algal blooms.</title>
        <authorList>
            <person name="Chun S.J."/>
        </authorList>
    </citation>
    <scope>NUCLEOTIDE SEQUENCE [LARGE SCALE GENOMIC DNA]</scope>
    <source>
        <strain evidence="2 3">Seoho-28</strain>
    </source>
</reference>
<protein>
    <submittedName>
        <fullName evidence="2">Uncharacterized protein</fullName>
    </submittedName>
</protein>
<evidence type="ECO:0000313" key="2">
    <source>
        <dbReference type="EMBL" id="PTL55516.1"/>
    </source>
</evidence>
<dbReference type="AlphaFoldDB" id="A0A2T4UDD5"/>
<comment type="caution">
    <text evidence="2">The sequence shown here is derived from an EMBL/GenBank/DDBJ whole genome shotgun (WGS) entry which is preliminary data.</text>
</comment>
<dbReference type="Proteomes" id="UP000240739">
    <property type="component" value="Unassembled WGS sequence"/>
</dbReference>
<organism evidence="2 3">
    <name type="scientific">Paraconexibacter algicola</name>
    <dbReference type="NCBI Taxonomy" id="2133960"/>
    <lineage>
        <taxon>Bacteria</taxon>
        <taxon>Bacillati</taxon>
        <taxon>Actinomycetota</taxon>
        <taxon>Thermoleophilia</taxon>
        <taxon>Solirubrobacterales</taxon>
        <taxon>Paraconexibacteraceae</taxon>
        <taxon>Paraconexibacter</taxon>
    </lineage>
</organism>
<gene>
    <name evidence="2" type="ORF">C7Y72_17865</name>
</gene>